<organism evidence="2 3">
    <name type="scientific">Mesorhizobium amorphae CCNWGS0123</name>
    <dbReference type="NCBI Taxonomy" id="1082933"/>
    <lineage>
        <taxon>Bacteria</taxon>
        <taxon>Pseudomonadati</taxon>
        <taxon>Pseudomonadota</taxon>
        <taxon>Alphaproteobacteria</taxon>
        <taxon>Hyphomicrobiales</taxon>
        <taxon>Phyllobacteriaceae</taxon>
        <taxon>Mesorhizobium</taxon>
    </lineage>
</organism>
<dbReference type="PANTHER" id="PTHR43802">
    <property type="entry name" value="ENOYL-COA HYDRATASE"/>
    <property type="match status" value="1"/>
</dbReference>
<sequence>MDAPTVSSPNYEHLLYEVDSDHICWLTLNRPEKINAMNNRLLAELRQGLLRADKDDDVRVVVIRGSGKGFCAGHDLVEDANEVFTSIYHYRTHFFEQFDTFTTPWQITKPVIASVHKVAIGKGFELSLFCDITIVTSDTKMGYNEFRYGILGHCMFLPWIVNMKTAKDIMLTGGEVTAHRAKEIGLITEVVEPDQLHEATLKKARLMAAIPPDIQRIHKMYLNRVYEMQGLKNATAYYLELVAIAGHQTVPEYTELMETIKKDGLRVALDKAQKRYKDLE</sequence>
<protein>
    <submittedName>
        <fullName evidence="2">Enoyl-CoA hydratase/isomerase</fullName>
    </submittedName>
</protein>
<name>G6Y3G0_9HYPH</name>
<evidence type="ECO:0000313" key="3">
    <source>
        <dbReference type="Proteomes" id="UP000002949"/>
    </source>
</evidence>
<accession>G6Y3G0</accession>
<dbReference type="CDD" id="cd06558">
    <property type="entry name" value="crotonase-like"/>
    <property type="match status" value="1"/>
</dbReference>
<dbReference type="EMBL" id="AGSN01000028">
    <property type="protein sequence ID" value="EHH13727.1"/>
    <property type="molecule type" value="Genomic_DNA"/>
</dbReference>
<dbReference type="PATRIC" id="fig|1082933.3.peg.408"/>
<gene>
    <name evidence="2" type="ORF">MEA186_02282</name>
</gene>
<evidence type="ECO:0000256" key="1">
    <source>
        <dbReference type="ARBA" id="ARBA00005254"/>
    </source>
</evidence>
<dbReference type="Gene3D" id="3.90.226.10">
    <property type="entry name" value="2-enoyl-CoA Hydratase, Chain A, domain 1"/>
    <property type="match status" value="1"/>
</dbReference>
<dbReference type="SUPFAM" id="SSF52096">
    <property type="entry name" value="ClpP/crotonase"/>
    <property type="match status" value="1"/>
</dbReference>
<reference evidence="2 3" key="1">
    <citation type="journal article" date="2012" name="J. Bacteriol.">
        <title>Draft Genome Sequence of Plant Growth-Promoting Rhizobium Mesorhizobium amorphae, Isolated from Zinc-Lead Mine Tailings.</title>
        <authorList>
            <person name="Hao X."/>
            <person name="Lin Y."/>
            <person name="Johnstone L."/>
            <person name="Baltrus D.A."/>
            <person name="Miller S.J."/>
            <person name="Wei G."/>
            <person name="Rensing C."/>
        </authorList>
    </citation>
    <scope>NUCLEOTIDE SEQUENCE [LARGE SCALE GENOMIC DNA]</scope>
    <source>
        <strain evidence="2 3">CCNWGS0123</strain>
    </source>
</reference>
<dbReference type="InterPro" id="IPR001753">
    <property type="entry name" value="Enoyl-CoA_hydra/iso"/>
</dbReference>
<keyword evidence="2" id="KW-0413">Isomerase</keyword>
<dbReference type="eggNOG" id="COG1024">
    <property type="taxonomic scope" value="Bacteria"/>
</dbReference>
<keyword evidence="3" id="KW-1185">Reference proteome</keyword>
<dbReference type="GO" id="GO:0016853">
    <property type="term" value="F:isomerase activity"/>
    <property type="evidence" value="ECO:0007669"/>
    <property type="project" value="UniProtKB-KW"/>
</dbReference>
<dbReference type="Pfam" id="PF00378">
    <property type="entry name" value="ECH_1"/>
    <property type="match status" value="1"/>
</dbReference>
<comment type="similarity">
    <text evidence="1">Belongs to the enoyl-CoA hydratase/isomerase family.</text>
</comment>
<proteinExistence type="inferred from homology"/>
<dbReference type="PANTHER" id="PTHR43802:SF1">
    <property type="entry name" value="IP11341P-RELATED"/>
    <property type="match status" value="1"/>
</dbReference>
<dbReference type="Proteomes" id="UP000002949">
    <property type="component" value="Unassembled WGS sequence"/>
</dbReference>
<evidence type="ECO:0000313" key="2">
    <source>
        <dbReference type="EMBL" id="EHH13727.1"/>
    </source>
</evidence>
<dbReference type="InterPro" id="IPR029045">
    <property type="entry name" value="ClpP/crotonase-like_dom_sf"/>
</dbReference>
<dbReference type="AlphaFoldDB" id="G6Y3G0"/>